<protein>
    <recommendedName>
        <fullName evidence="9">Aromatic acid exporter family protein</fullName>
    </recommendedName>
</protein>
<dbReference type="AlphaFoldDB" id="A0A2A2IBH9"/>
<dbReference type="GO" id="GO:0005886">
    <property type="term" value="C:plasma membrane"/>
    <property type="evidence" value="ECO:0007669"/>
    <property type="project" value="UniProtKB-SubCell"/>
</dbReference>
<name>A0A2A2IBH9_9BACI</name>
<sequence length="366" mass="41619">MKKFDLFGGRVVKTGVSIFLTAWICELLNWPPVFAVITAIVTLEPTVADSIKKGFVRFPASAIGSAYAVFFISIFGNSPLTYTLAAVLTIATCFRLKLHAGLLVATLTAVAMVEVIHSNYLISFFIRLGTTTVGLLVSTGVNMFVLPPDYTTDIIKNIQGISKKTGSAVEKVFRDILKDNHEHDVAEKEMIKQLDERIYQTETLIRFQKDESKFHPLVGSEKQQFSYAQDQLMNLRLINYHIDNLINTPLKTISWTKNEKEIILLAVKDLAESLQKPAYYNPEEHKQQLKQLTEIFWEDNESIIRKLGIRQSFGRCLSCTYAERNLDTISLLPKNNEKHPTNFIPELIVLYELLSIYNLVEKFYGK</sequence>
<dbReference type="Pfam" id="PF06081">
    <property type="entry name" value="ArAE_1"/>
    <property type="match status" value="1"/>
</dbReference>
<evidence type="ECO:0008006" key="9">
    <source>
        <dbReference type="Google" id="ProtNLM"/>
    </source>
</evidence>
<dbReference type="InterPro" id="IPR010343">
    <property type="entry name" value="ArAE_1"/>
</dbReference>
<organism evidence="7 8">
    <name type="scientific">Virgibacillus profundi</name>
    <dbReference type="NCBI Taxonomy" id="2024555"/>
    <lineage>
        <taxon>Bacteria</taxon>
        <taxon>Bacillati</taxon>
        <taxon>Bacillota</taxon>
        <taxon>Bacilli</taxon>
        <taxon>Bacillales</taxon>
        <taxon>Bacillaceae</taxon>
        <taxon>Virgibacillus</taxon>
    </lineage>
</organism>
<keyword evidence="4 6" id="KW-1133">Transmembrane helix</keyword>
<keyword evidence="3 6" id="KW-0812">Transmembrane</keyword>
<reference evidence="7 8" key="1">
    <citation type="submission" date="2017-08" db="EMBL/GenBank/DDBJ databases">
        <title>Virgibacillus indicus sp. nov. and Virgibacillus profoundi sp. nov, two moderately halophilic bacteria isolated from marine sediment by using the Microfluidic Streak Plate.</title>
        <authorList>
            <person name="Xu B."/>
            <person name="Hu B."/>
            <person name="Wang J."/>
            <person name="Zhu Y."/>
            <person name="Huang L."/>
            <person name="Du W."/>
            <person name="Huang Y."/>
        </authorList>
    </citation>
    <scope>NUCLEOTIDE SEQUENCE [LARGE SCALE GENOMIC DNA]</scope>
    <source>
        <strain evidence="7 8">IO3-P3-H5</strain>
    </source>
</reference>
<comment type="caution">
    <text evidence="7">The sequence shown here is derived from an EMBL/GenBank/DDBJ whole genome shotgun (WGS) entry which is preliminary data.</text>
</comment>
<accession>A0A2A2IBH9</accession>
<evidence type="ECO:0000313" key="8">
    <source>
        <dbReference type="Proteomes" id="UP000218887"/>
    </source>
</evidence>
<dbReference type="PANTHER" id="PTHR30509:SF9">
    <property type="entry name" value="MULTIDRUG RESISTANCE PROTEIN MDTO"/>
    <property type="match status" value="1"/>
</dbReference>
<keyword evidence="5 6" id="KW-0472">Membrane</keyword>
<keyword evidence="2" id="KW-1003">Cell membrane</keyword>
<dbReference type="RefSeq" id="WP_095656412.1">
    <property type="nucleotide sequence ID" value="NZ_NPOA01000011.1"/>
</dbReference>
<gene>
    <name evidence="7" type="ORF">CIL05_15220</name>
</gene>
<proteinExistence type="predicted"/>
<dbReference type="Proteomes" id="UP000218887">
    <property type="component" value="Unassembled WGS sequence"/>
</dbReference>
<feature type="transmembrane region" description="Helical" evidence="6">
    <location>
        <begin position="82"/>
        <end position="112"/>
    </location>
</feature>
<dbReference type="EMBL" id="NPOA01000011">
    <property type="protein sequence ID" value="PAV28644.1"/>
    <property type="molecule type" value="Genomic_DNA"/>
</dbReference>
<keyword evidence="8" id="KW-1185">Reference proteome</keyword>
<dbReference type="OrthoDB" id="2690036at2"/>
<feature type="transmembrane region" description="Helical" evidence="6">
    <location>
        <begin position="55"/>
        <end position="76"/>
    </location>
</feature>
<evidence type="ECO:0000256" key="6">
    <source>
        <dbReference type="SAM" id="Phobius"/>
    </source>
</evidence>
<evidence type="ECO:0000313" key="7">
    <source>
        <dbReference type="EMBL" id="PAV28644.1"/>
    </source>
</evidence>
<dbReference type="PANTHER" id="PTHR30509">
    <property type="entry name" value="P-HYDROXYBENZOIC ACID EFFLUX PUMP SUBUNIT-RELATED"/>
    <property type="match status" value="1"/>
</dbReference>
<evidence type="ECO:0000256" key="3">
    <source>
        <dbReference type="ARBA" id="ARBA00022692"/>
    </source>
</evidence>
<evidence type="ECO:0000256" key="2">
    <source>
        <dbReference type="ARBA" id="ARBA00022475"/>
    </source>
</evidence>
<evidence type="ECO:0000256" key="1">
    <source>
        <dbReference type="ARBA" id="ARBA00004651"/>
    </source>
</evidence>
<feature type="transmembrane region" description="Helical" evidence="6">
    <location>
        <begin position="124"/>
        <end position="146"/>
    </location>
</feature>
<comment type="subcellular location">
    <subcellularLocation>
        <location evidence="1">Cell membrane</location>
        <topology evidence="1">Multi-pass membrane protein</topology>
    </subcellularLocation>
</comment>
<evidence type="ECO:0000256" key="5">
    <source>
        <dbReference type="ARBA" id="ARBA00023136"/>
    </source>
</evidence>
<feature type="transmembrane region" description="Helical" evidence="6">
    <location>
        <begin position="20"/>
        <end position="43"/>
    </location>
</feature>
<evidence type="ECO:0000256" key="4">
    <source>
        <dbReference type="ARBA" id="ARBA00022989"/>
    </source>
</evidence>